<reference evidence="2 3" key="1">
    <citation type="submission" date="2016-10" db="EMBL/GenBank/DDBJ databases">
        <title>Genome sequence of the basidiomycete white-rot fungus Trametes pubescens.</title>
        <authorList>
            <person name="Makela M.R."/>
            <person name="Granchi Z."/>
            <person name="Peng M."/>
            <person name="De Vries R.P."/>
            <person name="Grigoriev I."/>
            <person name="Riley R."/>
            <person name="Hilden K."/>
        </authorList>
    </citation>
    <scope>NUCLEOTIDE SEQUENCE [LARGE SCALE GENOMIC DNA]</scope>
    <source>
        <strain evidence="2 3">FBCC735</strain>
    </source>
</reference>
<dbReference type="OMA" id="KPTINCH"/>
<name>A0A1M2VXT7_TRAPU</name>
<feature type="compositionally biased region" description="Pro residues" evidence="1">
    <location>
        <begin position="693"/>
        <end position="703"/>
    </location>
</feature>
<feature type="region of interest" description="Disordered" evidence="1">
    <location>
        <begin position="324"/>
        <end position="826"/>
    </location>
</feature>
<feature type="compositionally biased region" description="Low complexity" evidence="1">
    <location>
        <begin position="779"/>
        <end position="799"/>
    </location>
</feature>
<gene>
    <name evidence="2" type="ORF">TRAPUB_11006</name>
</gene>
<feature type="compositionally biased region" description="Low complexity" evidence="1">
    <location>
        <begin position="570"/>
        <end position="587"/>
    </location>
</feature>
<accession>A0A1M2VXT7</accession>
<feature type="region of interest" description="Disordered" evidence="1">
    <location>
        <begin position="257"/>
        <end position="298"/>
    </location>
</feature>
<dbReference type="AlphaFoldDB" id="A0A1M2VXT7"/>
<feature type="compositionally biased region" description="Low complexity" evidence="1">
    <location>
        <begin position="334"/>
        <end position="350"/>
    </location>
</feature>
<evidence type="ECO:0000313" key="2">
    <source>
        <dbReference type="EMBL" id="OJT12417.1"/>
    </source>
</evidence>
<feature type="compositionally biased region" description="Polar residues" evidence="1">
    <location>
        <begin position="143"/>
        <end position="153"/>
    </location>
</feature>
<feature type="compositionally biased region" description="Polar residues" evidence="1">
    <location>
        <begin position="588"/>
        <end position="604"/>
    </location>
</feature>
<feature type="compositionally biased region" description="Basic and acidic residues" evidence="1">
    <location>
        <begin position="810"/>
        <end position="826"/>
    </location>
</feature>
<feature type="compositionally biased region" description="Polar residues" evidence="1">
    <location>
        <begin position="115"/>
        <end position="130"/>
    </location>
</feature>
<feature type="compositionally biased region" description="Polar residues" evidence="1">
    <location>
        <begin position="198"/>
        <end position="237"/>
    </location>
</feature>
<feature type="compositionally biased region" description="Polar residues" evidence="1">
    <location>
        <begin position="23"/>
        <end position="40"/>
    </location>
</feature>
<feature type="region of interest" description="Disordered" evidence="1">
    <location>
        <begin position="839"/>
        <end position="867"/>
    </location>
</feature>
<feature type="compositionally biased region" description="Polar residues" evidence="1">
    <location>
        <begin position="555"/>
        <end position="569"/>
    </location>
</feature>
<evidence type="ECO:0000313" key="3">
    <source>
        <dbReference type="Proteomes" id="UP000184267"/>
    </source>
</evidence>
<feature type="compositionally biased region" description="Basic and acidic residues" evidence="1">
    <location>
        <begin position="41"/>
        <end position="53"/>
    </location>
</feature>
<feature type="compositionally biased region" description="Basic and acidic residues" evidence="1">
    <location>
        <begin position="353"/>
        <end position="375"/>
    </location>
</feature>
<organism evidence="2 3">
    <name type="scientific">Trametes pubescens</name>
    <name type="common">White-rot fungus</name>
    <dbReference type="NCBI Taxonomy" id="154538"/>
    <lineage>
        <taxon>Eukaryota</taxon>
        <taxon>Fungi</taxon>
        <taxon>Dikarya</taxon>
        <taxon>Basidiomycota</taxon>
        <taxon>Agaricomycotina</taxon>
        <taxon>Agaricomycetes</taxon>
        <taxon>Polyporales</taxon>
        <taxon>Polyporaceae</taxon>
        <taxon>Trametes</taxon>
    </lineage>
</organism>
<dbReference type="EMBL" id="MNAD01000488">
    <property type="protein sequence ID" value="OJT12417.1"/>
    <property type="molecule type" value="Genomic_DNA"/>
</dbReference>
<comment type="caution">
    <text evidence="2">The sequence shown here is derived from an EMBL/GenBank/DDBJ whole genome shotgun (WGS) entry which is preliminary data.</text>
</comment>
<feature type="compositionally biased region" description="Polar residues" evidence="1">
    <location>
        <begin position="762"/>
        <end position="778"/>
    </location>
</feature>
<sequence>MSPQASGSRSPSRHSPIPPARSLHTSRSFSATSPLKSSAFSDRDASGHLDFKRLMSKPAKQSASASSMVSLPSDSERSASALSSRFPTPGRRPSEPLVRPALKSASPSREKLSLHVNTSGLRSSSATTRAVQGPSPEHRPGTSDGQPSKSSRNVLKRRPSSRSNPSTPIAGQFQTSTDESYAQPRSTSSKRAPRSERLTTSFSARPTTSPATNRAATLPRKTSLTAAPRSQQYSPSGLTPAGAVALAYKQQELRREELAETASFNDAYRPASANPSVQSMRRTDAGETDEEGGEPYYTVFGSSSGKLIAVGSPVDDDWHVTAGWETRASVAAPKSVSTSSRSLSRKVSGSIKRVTESMKREREARDPLARARGMDDWTPYDGSRSVGGRESPTRQKVGRKPPTLDMHREEQSSPRASPIPLKGSPPAGSLSPQEDGRGSRAPKPKTKEELSPGGMWSKLMKRISTGGLRDKYTQSDEPPPPVPALPQNLVKTAAARTTMDISHAAPGEVSENGVLLKRFMQSRSSLSGVRPSAASTKAASSSSSRPSTGTAGRPSTGNTTKSRGSLGQRPSTRTRSSSPVSSEVASSGFFNHNRTPSTRSSFSSLGEELPPMPRNLGRYIVPPGELSRMAKASEQSTPTPSTRSRKSSRSQTAPMAERASPFDGVPSLPLPPRRATHEGASPMSPAFHADAPTSPPCAHPPPLAEFGMAEPPPRPKRSSRRMPPPNVDVPPRSQSMSATMPRSPATPRGQPPVVRVDVSLARSPSTGALSYASTARQVSATSSTSPSSGASLPTSPGSAVSSQRSPLTFRELESPRHKLSEREKAAKWEDLLERSALAGGTLRVGEPGLLSEHPDVEGASIHTFDDL</sequence>
<proteinExistence type="predicted"/>
<feature type="compositionally biased region" description="Low complexity" evidence="1">
    <location>
        <begin position="1"/>
        <end position="15"/>
    </location>
</feature>
<feature type="compositionally biased region" description="Low complexity" evidence="1">
    <location>
        <begin position="530"/>
        <end position="553"/>
    </location>
</feature>
<evidence type="ECO:0000256" key="1">
    <source>
        <dbReference type="SAM" id="MobiDB-lite"/>
    </source>
</evidence>
<feature type="compositionally biased region" description="Polar residues" evidence="1">
    <location>
        <begin position="172"/>
        <end position="190"/>
    </location>
</feature>
<dbReference type="OrthoDB" id="3364707at2759"/>
<keyword evidence="3" id="KW-1185">Reference proteome</keyword>
<protein>
    <submittedName>
        <fullName evidence="2">Uncharacterized protein</fullName>
    </submittedName>
</protein>
<feature type="compositionally biased region" description="Low complexity" evidence="1">
    <location>
        <begin position="56"/>
        <end position="85"/>
    </location>
</feature>
<dbReference type="Proteomes" id="UP000184267">
    <property type="component" value="Unassembled WGS sequence"/>
</dbReference>
<feature type="region of interest" description="Disordered" evidence="1">
    <location>
        <begin position="1"/>
        <end position="241"/>
    </location>
</feature>